<comment type="caution">
    <text evidence="2">The sequence shown here is derived from an EMBL/GenBank/DDBJ whole genome shotgun (WGS) entry which is preliminary data.</text>
</comment>
<feature type="compositionally biased region" description="Low complexity" evidence="1">
    <location>
        <begin position="99"/>
        <end position="116"/>
    </location>
</feature>
<protein>
    <recommendedName>
        <fullName evidence="4">DUF1918 domain-containing protein</fullName>
    </recommendedName>
</protein>
<organism evidence="2 3">
    <name type="scientific">Micromonospora andamanensis</name>
    <dbReference type="NCBI Taxonomy" id="1287068"/>
    <lineage>
        <taxon>Bacteria</taxon>
        <taxon>Bacillati</taxon>
        <taxon>Actinomycetota</taxon>
        <taxon>Actinomycetes</taxon>
        <taxon>Micromonosporales</taxon>
        <taxon>Micromonosporaceae</taxon>
        <taxon>Micromonospora</taxon>
    </lineage>
</organism>
<sequence>MTTRPIPVVERTRPHAAHTTPETVTDPMRWRMAVRVIADQQSRSRHPGHWRHLFDADGRRYRIWLHKHIKGPDGAPLFLGDAVSILVRSRRKETRCHPSKSSSKTSNVSSTNSAGQ</sequence>
<feature type="region of interest" description="Disordered" evidence="1">
    <location>
        <begin position="90"/>
        <end position="116"/>
    </location>
</feature>
<name>A0ABQ4HRZ1_9ACTN</name>
<evidence type="ECO:0008006" key="4">
    <source>
        <dbReference type="Google" id="ProtNLM"/>
    </source>
</evidence>
<feature type="region of interest" description="Disordered" evidence="1">
    <location>
        <begin position="1"/>
        <end position="22"/>
    </location>
</feature>
<proteinExistence type="predicted"/>
<reference evidence="2 3" key="1">
    <citation type="submission" date="2021-01" db="EMBL/GenBank/DDBJ databases">
        <title>Whole genome shotgun sequence of Verrucosispora andamanensis NBRC 109075.</title>
        <authorList>
            <person name="Komaki H."/>
            <person name="Tamura T."/>
        </authorList>
    </citation>
    <scope>NUCLEOTIDE SEQUENCE [LARGE SCALE GENOMIC DNA]</scope>
    <source>
        <strain evidence="2 3">NBRC 109075</strain>
    </source>
</reference>
<gene>
    <name evidence="2" type="ORF">Van01_16320</name>
</gene>
<evidence type="ECO:0000313" key="2">
    <source>
        <dbReference type="EMBL" id="GIJ08418.1"/>
    </source>
</evidence>
<keyword evidence="3" id="KW-1185">Reference proteome</keyword>
<dbReference type="EMBL" id="BOOZ01000006">
    <property type="protein sequence ID" value="GIJ08418.1"/>
    <property type="molecule type" value="Genomic_DNA"/>
</dbReference>
<dbReference type="Proteomes" id="UP000647017">
    <property type="component" value="Unassembled WGS sequence"/>
</dbReference>
<evidence type="ECO:0000256" key="1">
    <source>
        <dbReference type="SAM" id="MobiDB-lite"/>
    </source>
</evidence>
<accession>A0ABQ4HRZ1</accession>
<evidence type="ECO:0000313" key="3">
    <source>
        <dbReference type="Proteomes" id="UP000647017"/>
    </source>
</evidence>